<organism evidence="2 3">
    <name type="scientific">Guyanagaster necrorhizus</name>
    <dbReference type="NCBI Taxonomy" id="856835"/>
    <lineage>
        <taxon>Eukaryota</taxon>
        <taxon>Fungi</taxon>
        <taxon>Dikarya</taxon>
        <taxon>Basidiomycota</taxon>
        <taxon>Agaricomycotina</taxon>
        <taxon>Agaricomycetes</taxon>
        <taxon>Agaricomycetidae</taxon>
        <taxon>Agaricales</taxon>
        <taxon>Marasmiineae</taxon>
        <taxon>Physalacriaceae</taxon>
        <taxon>Guyanagaster</taxon>
    </lineage>
</organism>
<protein>
    <recommendedName>
        <fullName evidence="4">Secreted protein</fullName>
    </recommendedName>
</protein>
<proteinExistence type="predicted"/>
<name>A0A9P8ARR2_9AGAR</name>
<evidence type="ECO:0000256" key="1">
    <source>
        <dbReference type="SAM" id="SignalP"/>
    </source>
</evidence>
<keyword evidence="1" id="KW-0732">Signal</keyword>
<dbReference type="EMBL" id="MU250538">
    <property type="protein sequence ID" value="KAG7445176.1"/>
    <property type="molecule type" value="Genomic_DNA"/>
</dbReference>
<comment type="caution">
    <text evidence="2">The sequence shown here is derived from an EMBL/GenBank/DDBJ whole genome shotgun (WGS) entry which is preliminary data.</text>
</comment>
<keyword evidence="3" id="KW-1185">Reference proteome</keyword>
<evidence type="ECO:0000313" key="3">
    <source>
        <dbReference type="Proteomes" id="UP000812287"/>
    </source>
</evidence>
<evidence type="ECO:0000313" key="2">
    <source>
        <dbReference type="EMBL" id="KAG7445176.1"/>
    </source>
</evidence>
<dbReference type="RefSeq" id="XP_043038676.1">
    <property type="nucleotide sequence ID" value="XM_043179295.1"/>
</dbReference>
<feature type="chain" id="PRO_5040108926" description="Secreted protein" evidence="1">
    <location>
        <begin position="22"/>
        <end position="120"/>
    </location>
</feature>
<dbReference type="Proteomes" id="UP000812287">
    <property type="component" value="Unassembled WGS sequence"/>
</dbReference>
<dbReference type="AlphaFoldDB" id="A0A9P8ARR2"/>
<sequence length="120" mass="13064">MFSPSVLIVAVLIIVRRRCYLISPPGQLYYPELVYVVASRLGEWSSRFGGGHLICALPPLLFQFDSVGADFVDLIRQCCTLSLFECHAGALTFTSVDAFSAIFNVGVLGGDGLLQTAYKI</sequence>
<dbReference type="GeneID" id="66101589"/>
<gene>
    <name evidence="2" type="ORF">BT62DRAFT_1077367</name>
</gene>
<accession>A0A9P8ARR2</accession>
<feature type="signal peptide" evidence="1">
    <location>
        <begin position="1"/>
        <end position="21"/>
    </location>
</feature>
<evidence type="ECO:0008006" key="4">
    <source>
        <dbReference type="Google" id="ProtNLM"/>
    </source>
</evidence>
<reference evidence="2" key="1">
    <citation type="submission" date="2020-11" db="EMBL/GenBank/DDBJ databases">
        <title>Adaptations for nitrogen fixation in a non-lichenized fungal sporocarp promotes dispersal by wood-feeding termites.</title>
        <authorList>
            <consortium name="DOE Joint Genome Institute"/>
            <person name="Koch R.A."/>
            <person name="Yoon G."/>
            <person name="Arayal U."/>
            <person name="Lail K."/>
            <person name="Amirebrahimi M."/>
            <person name="Labutti K."/>
            <person name="Lipzen A."/>
            <person name="Riley R."/>
            <person name="Barry K."/>
            <person name="Henrissat B."/>
            <person name="Grigoriev I.V."/>
            <person name="Herr J.R."/>
            <person name="Aime M.C."/>
        </authorList>
    </citation>
    <scope>NUCLEOTIDE SEQUENCE</scope>
    <source>
        <strain evidence="2">MCA 3950</strain>
    </source>
</reference>